<proteinExistence type="predicted"/>
<reference evidence="1" key="2">
    <citation type="submission" date="2023-01" db="EMBL/GenBank/DDBJ databases">
        <authorList>
            <person name="Sun Q."/>
            <person name="Evtushenko L."/>
        </authorList>
    </citation>
    <scope>NUCLEOTIDE SEQUENCE</scope>
    <source>
        <strain evidence="1">VKM Ac-1069</strain>
    </source>
</reference>
<dbReference type="RefSeq" id="WP_037044984.1">
    <property type="nucleotide sequence ID" value="NZ_BAAAUZ010000079.1"/>
</dbReference>
<sequence length="179" mass="19787">MAHPSESCRPVPSRPRDLRRLEPERRLRFAPGATLARWWRELTLLGGLGVLWSEFGWVAPVTTVGTVALSLLFGPARERVAGEVLALVVLHRVRVGCVWAGLENRSGNLPLLVNARPCGEAVVVTAFCRLGTRREDFAAAAEVIAEACGALRVIVARDSPRRERMLIVVVRPRWGWPGR</sequence>
<name>A0A9W6KZT8_9PSEU</name>
<dbReference type="EMBL" id="BSFQ01000006">
    <property type="protein sequence ID" value="GLL10996.1"/>
    <property type="molecule type" value="Genomic_DNA"/>
</dbReference>
<accession>A0A9W6KZT8</accession>
<dbReference type="AlphaFoldDB" id="A0A9W6KZT8"/>
<keyword evidence="2" id="KW-1185">Reference proteome</keyword>
<evidence type="ECO:0000313" key="2">
    <source>
        <dbReference type="Proteomes" id="UP001143463"/>
    </source>
</evidence>
<comment type="caution">
    <text evidence="1">The sequence shown here is derived from an EMBL/GenBank/DDBJ whole genome shotgun (WGS) entry which is preliminary data.</text>
</comment>
<gene>
    <name evidence="1" type="ORF">GCM10017577_21370</name>
</gene>
<protein>
    <submittedName>
        <fullName evidence="1">Uncharacterized protein</fullName>
    </submittedName>
</protein>
<dbReference type="Proteomes" id="UP001143463">
    <property type="component" value="Unassembled WGS sequence"/>
</dbReference>
<reference evidence="1" key="1">
    <citation type="journal article" date="2014" name="Int. J. Syst. Evol. Microbiol.">
        <title>Complete genome sequence of Corynebacterium casei LMG S-19264T (=DSM 44701T), isolated from a smear-ripened cheese.</title>
        <authorList>
            <consortium name="US DOE Joint Genome Institute (JGI-PGF)"/>
            <person name="Walter F."/>
            <person name="Albersmeier A."/>
            <person name="Kalinowski J."/>
            <person name="Ruckert C."/>
        </authorList>
    </citation>
    <scope>NUCLEOTIDE SEQUENCE</scope>
    <source>
        <strain evidence="1">VKM Ac-1069</strain>
    </source>
</reference>
<organism evidence="1 2">
    <name type="scientific">Pseudonocardia halophobica</name>
    <dbReference type="NCBI Taxonomy" id="29401"/>
    <lineage>
        <taxon>Bacteria</taxon>
        <taxon>Bacillati</taxon>
        <taxon>Actinomycetota</taxon>
        <taxon>Actinomycetes</taxon>
        <taxon>Pseudonocardiales</taxon>
        <taxon>Pseudonocardiaceae</taxon>
        <taxon>Pseudonocardia</taxon>
    </lineage>
</organism>
<evidence type="ECO:0000313" key="1">
    <source>
        <dbReference type="EMBL" id="GLL10996.1"/>
    </source>
</evidence>